<proteinExistence type="predicted"/>
<name>A0AA38R2D0_9PEZI</name>
<dbReference type="Proteomes" id="UP001174694">
    <property type="component" value="Unassembled WGS sequence"/>
</dbReference>
<comment type="caution">
    <text evidence="2">The sequence shown here is derived from an EMBL/GenBank/DDBJ whole genome shotgun (WGS) entry which is preliminary data.</text>
</comment>
<feature type="compositionally biased region" description="Polar residues" evidence="1">
    <location>
        <begin position="21"/>
        <end position="47"/>
    </location>
</feature>
<feature type="region of interest" description="Disordered" evidence="1">
    <location>
        <begin position="1"/>
        <end position="52"/>
    </location>
</feature>
<feature type="compositionally biased region" description="Acidic residues" evidence="1">
    <location>
        <begin position="1"/>
        <end position="15"/>
    </location>
</feature>
<sequence length="406" mass="46402">MLPDDSWPEFDDIGSPDDSAVETQSDACSPEPSQSVDVEESQNAARSNENRRTHARLPLLQLADWSEELPYDEQPPTCIHYSIEWKLTINSKGVSKDTEQDLVLAPGAFWRRTLRPKLEKLLLKKLPSNKSFKADDTNITVSVRSQRALVKSFDELDIDWTVVEKQLQTWSHLFAMGKELRIDISFNYVETGPAGTSLVRGTKRGYASVSQQMLSERAMQLDAEEASSGQPSIWRNVYNLMRCPGPPCHLGPHCWRDDAGKRHYRLKTHHLRKLIQFVEHGGRLESHEDVPEEIRDQLREQLPARRGPHRHLRKQGYLCHQILLEIAGPRDAAVKKYSAWQCSQVDDRMLKMEYQKACAITLAEGLDLELVHEDQDADLYIKNGVKKGVARRFVRDIGTWAKHHAA</sequence>
<dbReference type="AlphaFoldDB" id="A0AA38R2D0"/>
<reference evidence="2" key="1">
    <citation type="submission" date="2022-07" db="EMBL/GenBank/DDBJ databases">
        <title>Fungi with potential for degradation of polypropylene.</title>
        <authorList>
            <person name="Gostincar C."/>
        </authorList>
    </citation>
    <scope>NUCLEOTIDE SEQUENCE</scope>
    <source>
        <strain evidence="2">EXF-13308</strain>
    </source>
</reference>
<keyword evidence="3" id="KW-1185">Reference proteome</keyword>
<evidence type="ECO:0000256" key="1">
    <source>
        <dbReference type="SAM" id="MobiDB-lite"/>
    </source>
</evidence>
<organism evidence="2 3">
    <name type="scientific">Pleurostoma richardsiae</name>
    <dbReference type="NCBI Taxonomy" id="41990"/>
    <lineage>
        <taxon>Eukaryota</taxon>
        <taxon>Fungi</taxon>
        <taxon>Dikarya</taxon>
        <taxon>Ascomycota</taxon>
        <taxon>Pezizomycotina</taxon>
        <taxon>Sordariomycetes</taxon>
        <taxon>Sordariomycetidae</taxon>
        <taxon>Calosphaeriales</taxon>
        <taxon>Pleurostomataceae</taxon>
        <taxon>Pleurostoma</taxon>
    </lineage>
</organism>
<dbReference type="EMBL" id="JANBVO010000101">
    <property type="protein sequence ID" value="KAJ9130191.1"/>
    <property type="molecule type" value="Genomic_DNA"/>
</dbReference>
<evidence type="ECO:0000313" key="2">
    <source>
        <dbReference type="EMBL" id="KAJ9130191.1"/>
    </source>
</evidence>
<accession>A0AA38R2D0</accession>
<protein>
    <submittedName>
        <fullName evidence="2">Uncharacterized protein</fullName>
    </submittedName>
</protein>
<gene>
    <name evidence="2" type="ORF">NKR23_g12307</name>
</gene>
<evidence type="ECO:0000313" key="3">
    <source>
        <dbReference type="Proteomes" id="UP001174694"/>
    </source>
</evidence>